<dbReference type="AlphaFoldDB" id="A0A410RR33"/>
<sequence>MTSQGRSATAHPTGNVVHDAAAWERSTAWSLTVTPPGFAPAENVP</sequence>
<gene>
    <name evidence="1" type="ORF">EJ065_2775</name>
</gene>
<evidence type="ECO:0000313" key="2">
    <source>
        <dbReference type="Proteomes" id="UP000288758"/>
    </source>
</evidence>
<dbReference type="Proteomes" id="UP000288758">
    <property type="component" value="Chromosome"/>
</dbReference>
<name>A0A410RR33_CORCK</name>
<evidence type="ECO:0000313" key="1">
    <source>
        <dbReference type="EMBL" id="QAT84347.1"/>
    </source>
</evidence>
<organism evidence="1 2">
    <name type="scientific">Corallococcus coralloides</name>
    <name type="common">Myxococcus coralloides</name>
    <dbReference type="NCBI Taxonomy" id="184914"/>
    <lineage>
        <taxon>Bacteria</taxon>
        <taxon>Pseudomonadati</taxon>
        <taxon>Myxococcota</taxon>
        <taxon>Myxococcia</taxon>
        <taxon>Myxococcales</taxon>
        <taxon>Cystobacterineae</taxon>
        <taxon>Myxococcaceae</taxon>
        <taxon>Corallococcus</taxon>
    </lineage>
</organism>
<reference evidence="1 2" key="1">
    <citation type="submission" date="2018-12" db="EMBL/GenBank/DDBJ databases">
        <title>Complete Genome Sequence of the Corallopyronin A producing Myxobacterium Corallococcus coralloides B035.</title>
        <authorList>
            <person name="Bouhired S.M."/>
            <person name="Rupp O."/>
            <person name="Blom J."/>
            <person name="Schaeberle T.F."/>
            <person name="Kehraus S."/>
            <person name="Schiefer A."/>
            <person name="Pfarr K."/>
            <person name="Goesmann A."/>
            <person name="Hoerauf A."/>
            <person name="Koenig G.M."/>
        </authorList>
    </citation>
    <scope>NUCLEOTIDE SEQUENCE [LARGE SCALE GENOMIC DNA]</scope>
    <source>
        <strain evidence="1 2">B035</strain>
    </source>
</reference>
<proteinExistence type="predicted"/>
<dbReference type="EMBL" id="CP034669">
    <property type="protein sequence ID" value="QAT84347.1"/>
    <property type="molecule type" value="Genomic_DNA"/>
</dbReference>
<accession>A0A410RR33</accession>
<protein>
    <submittedName>
        <fullName evidence="1">Uncharacterized protein</fullName>
    </submittedName>
</protein>